<sequence length="260" mass="26537">MSPAKAVAPTLDVERDLALAGARYVAGMDEVGRGALAGPASVGVVVVDTARWLGSGDDAAPADYIAPTHDAAPAADAAPAGEAAATAAARPWEGVRDSKALSPARRAALAPTIPAWAAASAVGHAEPREIDAVGINAALRLAGLRALASVRENGVPVDALILDGSYNWLDVPPVLGQDEDPVALPPLVRTLVKADALCVSVAAASIVAKVERDTLMAELDAQFPAYGWAGNKGYGSAGHREALTRYGSTPHHRVSWNLGI</sequence>
<evidence type="ECO:0000256" key="5">
    <source>
        <dbReference type="ARBA" id="ARBA00007383"/>
    </source>
</evidence>
<dbReference type="Gene3D" id="3.30.420.10">
    <property type="entry name" value="Ribonuclease H-like superfamily/Ribonuclease H"/>
    <property type="match status" value="1"/>
</dbReference>
<comment type="function">
    <text evidence="3 13">Endonuclease that specifically degrades the RNA of RNA-DNA hybrids.</text>
</comment>
<evidence type="ECO:0000313" key="16">
    <source>
        <dbReference type="Proteomes" id="UP000216825"/>
    </source>
</evidence>
<comment type="subcellular location">
    <subcellularLocation>
        <location evidence="4">Cytoplasm</location>
    </subcellularLocation>
</comment>
<evidence type="ECO:0000256" key="3">
    <source>
        <dbReference type="ARBA" id="ARBA00004065"/>
    </source>
</evidence>
<evidence type="ECO:0000313" key="15">
    <source>
        <dbReference type="EMBL" id="QMS57366.1"/>
    </source>
</evidence>
<reference evidence="15" key="2">
    <citation type="submission" date="2020-07" db="EMBL/GenBank/DDBJ databases">
        <title>Genome of starter culture bacteria Kocuria salsicia reveals its technological properties and safety for usage in meat industry.</title>
        <authorList>
            <person name="Michael M."/>
            <person name="Konstantin K."/>
            <person name="Evgenii K."/>
            <person name="Galina S."/>
            <person name="Oksana K."/>
            <person name="Andrei L."/>
        </authorList>
    </citation>
    <scope>NUCLEOTIDE SEQUENCE [LARGE SCALE GENOMIC DNA]</scope>
    <source>
        <strain evidence="15">80</strain>
    </source>
</reference>
<keyword evidence="11" id="KW-0464">Manganese</keyword>
<dbReference type="InterPro" id="IPR001352">
    <property type="entry name" value="RNase_HII/HIII"/>
</dbReference>
<dbReference type="PANTHER" id="PTHR10954">
    <property type="entry name" value="RIBONUCLEASE H2 SUBUNIT A"/>
    <property type="match status" value="1"/>
</dbReference>
<dbReference type="GO" id="GO:0006298">
    <property type="term" value="P:mismatch repair"/>
    <property type="evidence" value="ECO:0007669"/>
    <property type="project" value="TreeGrafter"/>
</dbReference>
<evidence type="ECO:0000259" key="14">
    <source>
        <dbReference type="PROSITE" id="PS51975"/>
    </source>
</evidence>
<keyword evidence="10 12" id="KW-0378">Hydrolase</keyword>
<name>A0A7D7L0M1_KOCVA</name>
<evidence type="ECO:0000256" key="6">
    <source>
        <dbReference type="ARBA" id="ARBA00022490"/>
    </source>
</evidence>
<evidence type="ECO:0000256" key="2">
    <source>
        <dbReference type="ARBA" id="ARBA00001946"/>
    </source>
</evidence>
<evidence type="ECO:0000256" key="7">
    <source>
        <dbReference type="ARBA" id="ARBA00022722"/>
    </source>
</evidence>
<protein>
    <recommendedName>
        <fullName evidence="13">Ribonuclease</fullName>
        <ecNumber evidence="13">3.1.26.4</ecNumber>
    </recommendedName>
</protein>
<dbReference type="SUPFAM" id="SSF53098">
    <property type="entry name" value="Ribonuclease H-like"/>
    <property type="match status" value="1"/>
</dbReference>
<comment type="similarity">
    <text evidence="5 13">Belongs to the RNase HII family.</text>
</comment>
<evidence type="ECO:0000256" key="1">
    <source>
        <dbReference type="ARBA" id="ARBA00000077"/>
    </source>
</evidence>
<dbReference type="NCBIfam" id="NF000595">
    <property type="entry name" value="PRK00015.1-3"/>
    <property type="match status" value="1"/>
</dbReference>
<keyword evidence="8 12" id="KW-0479">Metal-binding</keyword>
<evidence type="ECO:0000256" key="10">
    <source>
        <dbReference type="ARBA" id="ARBA00022801"/>
    </source>
</evidence>
<dbReference type="Pfam" id="PF01351">
    <property type="entry name" value="RNase_HII"/>
    <property type="match status" value="1"/>
</dbReference>
<evidence type="ECO:0000256" key="9">
    <source>
        <dbReference type="ARBA" id="ARBA00022759"/>
    </source>
</evidence>
<feature type="binding site" evidence="12">
    <location>
        <position position="29"/>
    </location>
    <ligand>
        <name>a divalent metal cation</name>
        <dbReference type="ChEBI" id="CHEBI:60240"/>
    </ligand>
</feature>
<dbReference type="InterPro" id="IPR036397">
    <property type="entry name" value="RNaseH_sf"/>
</dbReference>
<comment type="cofactor">
    <cofactor evidence="2">
        <name>Mg(2+)</name>
        <dbReference type="ChEBI" id="CHEBI:18420"/>
    </cofactor>
</comment>
<keyword evidence="9 12" id="KW-0255">Endonuclease</keyword>
<organism evidence="15 16">
    <name type="scientific">Kocuria varians</name>
    <name type="common">Micrococcus varians</name>
    <dbReference type="NCBI Taxonomy" id="1272"/>
    <lineage>
        <taxon>Bacteria</taxon>
        <taxon>Bacillati</taxon>
        <taxon>Actinomycetota</taxon>
        <taxon>Actinomycetes</taxon>
        <taxon>Micrococcales</taxon>
        <taxon>Micrococcaceae</taxon>
        <taxon>Kocuria</taxon>
    </lineage>
</organism>
<dbReference type="GO" id="GO:0004523">
    <property type="term" value="F:RNA-DNA hybrid ribonuclease activity"/>
    <property type="evidence" value="ECO:0007669"/>
    <property type="project" value="UniProtKB-UniRule"/>
</dbReference>
<keyword evidence="6" id="KW-0963">Cytoplasm</keyword>
<feature type="binding site" evidence="12">
    <location>
        <position position="163"/>
    </location>
    <ligand>
        <name>a divalent metal cation</name>
        <dbReference type="ChEBI" id="CHEBI:60240"/>
    </ligand>
</feature>
<evidence type="ECO:0000256" key="12">
    <source>
        <dbReference type="PROSITE-ProRule" id="PRU01319"/>
    </source>
</evidence>
<proteinExistence type="inferred from homology"/>
<comment type="cofactor">
    <cofactor evidence="12">
        <name>Mn(2+)</name>
        <dbReference type="ChEBI" id="CHEBI:29035"/>
    </cofactor>
    <cofactor evidence="12">
        <name>Mg(2+)</name>
        <dbReference type="ChEBI" id="CHEBI:18420"/>
    </cofactor>
    <text evidence="12">Manganese or magnesium. Binds 1 divalent metal ion per monomer in the absence of substrate. May bind a second metal ion after substrate binding.</text>
</comment>
<feature type="binding site" evidence="12">
    <location>
        <position position="30"/>
    </location>
    <ligand>
        <name>a divalent metal cation</name>
        <dbReference type="ChEBI" id="CHEBI:60240"/>
    </ligand>
</feature>
<dbReference type="InterPro" id="IPR022898">
    <property type="entry name" value="RNase_HII"/>
</dbReference>
<dbReference type="Proteomes" id="UP000216825">
    <property type="component" value="Chromosome"/>
</dbReference>
<evidence type="ECO:0000256" key="8">
    <source>
        <dbReference type="ARBA" id="ARBA00022723"/>
    </source>
</evidence>
<dbReference type="GO" id="GO:0003723">
    <property type="term" value="F:RNA binding"/>
    <property type="evidence" value="ECO:0007669"/>
    <property type="project" value="UniProtKB-UniRule"/>
</dbReference>
<dbReference type="GO" id="GO:0046872">
    <property type="term" value="F:metal ion binding"/>
    <property type="evidence" value="ECO:0007669"/>
    <property type="project" value="UniProtKB-KW"/>
</dbReference>
<dbReference type="KEGG" id="kvr:CIB50_0002105"/>
<dbReference type="GO" id="GO:0043137">
    <property type="term" value="P:DNA replication, removal of RNA primer"/>
    <property type="evidence" value="ECO:0007669"/>
    <property type="project" value="TreeGrafter"/>
</dbReference>
<dbReference type="GO" id="GO:0005737">
    <property type="term" value="C:cytoplasm"/>
    <property type="evidence" value="ECO:0007669"/>
    <property type="project" value="UniProtKB-SubCell"/>
</dbReference>
<dbReference type="PANTHER" id="PTHR10954:SF18">
    <property type="entry name" value="RIBONUCLEASE HII"/>
    <property type="match status" value="1"/>
</dbReference>
<dbReference type="PROSITE" id="PS51975">
    <property type="entry name" value="RNASE_H_2"/>
    <property type="match status" value="1"/>
</dbReference>
<reference evidence="15" key="1">
    <citation type="submission" date="2017-08" db="EMBL/GenBank/DDBJ databases">
        <authorList>
            <person name="Minaev M."/>
            <person name="Kurbakov K.A."/>
            <person name="Solodovnikova G.I."/>
            <person name="Kuznetsova O.A."/>
            <person name="Lisitsyn A.B."/>
        </authorList>
    </citation>
    <scope>NUCLEOTIDE SEQUENCE</scope>
    <source>
        <strain evidence="15">80</strain>
    </source>
</reference>
<keyword evidence="7 12" id="KW-0540">Nuclease</keyword>
<accession>A0A7D7L0M1</accession>
<dbReference type="AlphaFoldDB" id="A0A7D7L0M1"/>
<comment type="catalytic activity">
    <reaction evidence="1 12 13">
        <text>Endonucleolytic cleavage to 5'-phosphomonoester.</text>
        <dbReference type="EC" id="3.1.26.4"/>
    </reaction>
</comment>
<dbReference type="InterPro" id="IPR024567">
    <property type="entry name" value="RNase_HII/HIII_dom"/>
</dbReference>
<dbReference type="EMBL" id="CP059343">
    <property type="protein sequence ID" value="QMS57366.1"/>
    <property type="molecule type" value="Genomic_DNA"/>
</dbReference>
<dbReference type="GO" id="GO:0032299">
    <property type="term" value="C:ribonuclease H2 complex"/>
    <property type="evidence" value="ECO:0007669"/>
    <property type="project" value="TreeGrafter"/>
</dbReference>
<evidence type="ECO:0000256" key="13">
    <source>
        <dbReference type="RuleBase" id="RU003515"/>
    </source>
</evidence>
<keyword evidence="16" id="KW-1185">Reference proteome</keyword>
<feature type="domain" description="RNase H type-2" evidence="14">
    <location>
        <begin position="23"/>
        <end position="260"/>
    </location>
</feature>
<dbReference type="EC" id="3.1.26.4" evidence="13"/>
<dbReference type="InterPro" id="IPR012337">
    <property type="entry name" value="RNaseH-like_sf"/>
</dbReference>
<evidence type="ECO:0000256" key="11">
    <source>
        <dbReference type="ARBA" id="ARBA00023211"/>
    </source>
</evidence>
<evidence type="ECO:0000256" key="4">
    <source>
        <dbReference type="ARBA" id="ARBA00004496"/>
    </source>
</evidence>
<dbReference type="CDD" id="cd07182">
    <property type="entry name" value="RNase_HII_bacteria_HII_like"/>
    <property type="match status" value="1"/>
</dbReference>
<gene>
    <name evidence="15" type="primary">rnhB</name>
    <name evidence="15" type="ORF">CIB50_0002105</name>
</gene>